<organism evidence="2 3">
    <name type="scientific">Phyllosticta capitalensis</name>
    <dbReference type="NCBI Taxonomy" id="121624"/>
    <lineage>
        <taxon>Eukaryota</taxon>
        <taxon>Fungi</taxon>
        <taxon>Dikarya</taxon>
        <taxon>Ascomycota</taxon>
        <taxon>Pezizomycotina</taxon>
        <taxon>Dothideomycetes</taxon>
        <taxon>Dothideomycetes incertae sedis</taxon>
        <taxon>Botryosphaeriales</taxon>
        <taxon>Phyllostictaceae</taxon>
        <taxon>Phyllosticta</taxon>
    </lineage>
</organism>
<evidence type="ECO:0000313" key="2">
    <source>
        <dbReference type="EMBL" id="KAK8224667.1"/>
    </source>
</evidence>
<sequence length="338" mass="37283">MVGDEDPRSPSRLGLEKLEIEERPQLIKISDTDVDGAQHVALFGKYPPYMGRRKIRKSTSTFPVFGLNAPDLQGSTATHELSPSQPPNGAISSPEPAVEAVADPHPTEASDLQHEAKLATCEDHCPSTPQHDSAGRLESDNSNLKGKEKEFNESVDHETNDDQNHNNLTVASAHASSIETQMDTNTKMANAASQNKRRPARVTKASKPKKTTRGWSKDQEGALAESVRYVVEHGGHDEDVLEMWEIIGERVRKVHNVDKSGTACRMWYCRKLRARIGFDERKTAKPENLVTCAQKPAAGSKRSRQEAEDGTDEEDGDGDDNDEEDGDEGEEDDDYEPA</sequence>
<name>A0ABR1YC19_9PEZI</name>
<feature type="compositionally biased region" description="Basic residues" evidence="1">
    <location>
        <begin position="195"/>
        <end position="212"/>
    </location>
</feature>
<feature type="region of interest" description="Disordered" evidence="1">
    <location>
        <begin position="71"/>
        <end position="167"/>
    </location>
</feature>
<evidence type="ECO:0000256" key="1">
    <source>
        <dbReference type="SAM" id="MobiDB-lite"/>
    </source>
</evidence>
<dbReference type="Proteomes" id="UP001492380">
    <property type="component" value="Unassembled WGS sequence"/>
</dbReference>
<keyword evidence="3" id="KW-1185">Reference proteome</keyword>
<dbReference type="EMBL" id="JBBWRZ010000012">
    <property type="protein sequence ID" value="KAK8224667.1"/>
    <property type="molecule type" value="Genomic_DNA"/>
</dbReference>
<accession>A0ABR1YC19</accession>
<evidence type="ECO:0000313" key="3">
    <source>
        <dbReference type="Proteomes" id="UP001492380"/>
    </source>
</evidence>
<gene>
    <name evidence="2" type="ORF">HDK90DRAFT_528715</name>
</gene>
<feature type="compositionally biased region" description="Polar residues" evidence="1">
    <location>
        <begin position="73"/>
        <end position="83"/>
    </location>
</feature>
<protein>
    <recommendedName>
        <fullName evidence="4">Myb-like domain-containing protein</fullName>
    </recommendedName>
</protein>
<feature type="region of interest" description="Disordered" evidence="1">
    <location>
        <begin position="289"/>
        <end position="338"/>
    </location>
</feature>
<proteinExistence type="predicted"/>
<feature type="compositionally biased region" description="Basic and acidic residues" evidence="1">
    <location>
        <begin position="105"/>
        <end position="125"/>
    </location>
</feature>
<feature type="compositionally biased region" description="Acidic residues" evidence="1">
    <location>
        <begin position="308"/>
        <end position="338"/>
    </location>
</feature>
<reference evidence="2 3" key="1">
    <citation type="submission" date="2024-04" db="EMBL/GenBank/DDBJ databases">
        <title>Phyllosticta paracitricarpa is synonymous to the EU quarantine fungus P. citricarpa based on phylogenomic analyses.</title>
        <authorList>
            <consortium name="Lawrence Berkeley National Laboratory"/>
            <person name="Van Ingen-Buijs V.A."/>
            <person name="Van Westerhoven A.C."/>
            <person name="Haridas S."/>
            <person name="Skiadas P."/>
            <person name="Martin F."/>
            <person name="Groenewald J.Z."/>
            <person name="Crous P.W."/>
            <person name="Seidl M.F."/>
        </authorList>
    </citation>
    <scope>NUCLEOTIDE SEQUENCE [LARGE SCALE GENOMIC DNA]</scope>
    <source>
        <strain evidence="2 3">CBS 123374</strain>
    </source>
</reference>
<comment type="caution">
    <text evidence="2">The sequence shown here is derived from an EMBL/GenBank/DDBJ whole genome shotgun (WGS) entry which is preliminary data.</text>
</comment>
<feature type="compositionally biased region" description="Basic and acidic residues" evidence="1">
    <location>
        <begin position="133"/>
        <end position="164"/>
    </location>
</feature>
<evidence type="ECO:0008006" key="4">
    <source>
        <dbReference type="Google" id="ProtNLM"/>
    </source>
</evidence>
<feature type="region of interest" description="Disordered" evidence="1">
    <location>
        <begin position="188"/>
        <end position="221"/>
    </location>
</feature>